<dbReference type="Pfam" id="PF14069">
    <property type="entry name" value="SpoVIF"/>
    <property type="match status" value="1"/>
</dbReference>
<protein>
    <submittedName>
        <fullName evidence="1">Stage VI sporulation protein F</fullName>
    </submittedName>
</protein>
<sequence>MNMNFSDSFFNKIEKKTNVGKETILDLAKKLQQNDLKHEGTLREVIQELGKMTGKSVSKEKEDKIVEAVVNDKVPNDLNKFL</sequence>
<reference evidence="1" key="2">
    <citation type="journal article" date="2021" name="PeerJ">
        <title>Extensive microbial diversity within the chicken gut microbiome revealed by metagenomics and culture.</title>
        <authorList>
            <person name="Gilroy R."/>
            <person name="Ravi A."/>
            <person name="Getino M."/>
            <person name="Pursley I."/>
            <person name="Horton D.L."/>
            <person name="Alikhan N.F."/>
            <person name="Baker D."/>
            <person name="Gharbi K."/>
            <person name="Hall N."/>
            <person name="Watson M."/>
            <person name="Adriaenssens E.M."/>
            <person name="Foster-Nyarko E."/>
            <person name="Jarju S."/>
            <person name="Secka A."/>
            <person name="Antonio M."/>
            <person name="Oren A."/>
            <person name="Chaudhuri R.R."/>
            <person name="La Ragione R."/>
            <person name="Hildebrand F."/>
            <person name="Pallen M.J."/>
        </authorList>
    </citation>
    <scope>NUCLEOTIDE SEQUENCE</scope>
    <source>
        <strain evidence="1">CHK197-8231</strain>
    </source>
</reference>
<name>A0A9D1L4I7_9BACT</name>
<evidence type="ECO:0000313" key="1">
    <source>
        <dbReference type="EMBL" id="HIU23018.1"/>
    </source>
</evidence>
<evidence type="ECO:0000313" key="2">
    <source>
        <dbReference type="Proteomes" id="UP000824087"/>
    </source>
</evidence>
<proteinExistence type="predicted"/>
<comment type="caution">
    <text evidence="1">The sequence shown here is derived from an EMBL/GenBank/DDBJ whole genome shotgun (WGS) entry which is preliminary data.</text>
</comment>
<dbReference type="EMBL" id="DVML01000032">
    <property type="protein sequence ID" value="HIU23018.1"/>
    <property type="molecule type" value="Genomic_DNA"/>
</dbReference>
<accession>A0A9D1L4I7</accession>
<reference evidence="1" key="1">
    <citation type="submission" date="2020-10" db="EMBL/GenBank/DDBJ databases">
        <authorList>
            <person name="Gilroy R."/>
        </authorList>
    </citation>
    <scope>NUCLEOTIDE SEQUENCE</scope>
    <source>
        <strain evidence="1">CHK197-8231</strain>
    </source>
</reference>
<gene>
    <name evidence="1" type="ORF">IAD49_05495</name>
</gene>
<organism evidence="1 2">
    <name type="scientific">Candidatus Fimihabitans intestinipullorum</name>
    <dbReference type="NCBI Taxonomy" id="2840820"/>
    <lineage>
        <taxon>Bacteria</taxon>
        <taxon>Bacillati</taxon>
        <taxon>Mycoplasmatota</taxon>
        <taxon>Mycoplasmatota incertae sedis</taxon>
        <taxon>Candidatus Fimihabitans</taxon>
    </lineage>
</organism>
<dbReference type="InterPro" id="IPR025942">
    <property type="entry name" value="SpoVIF"/>
</dbReference>
<dbReference type="Proteomes" id="UP000824087">
    <property type="component" value="Unassembled WGS sequence"/>
</dbReference>
<dbReference type="AlphaFoldDB" id="A0A9D1L4I7"/>